<gene>
    <name evidence="2" type="ORF">OHB35_21095</name>
</gene>
<reference evidence="2 3" key="1">
    <citation type="submission" date="2022-10" db="EMBL/GenBank/DDBJ databases">
        <title>The complete genomes of actinobacterial strains from the NBC collection.</title>
        <authorList>
            <person name="Joergensen T.S."/>
            <person name="Alvarez Arevalo M."/>
            <person name="Sterndorff E.B."/>
            <person name="Faurdal D."/>
            <person name="Vuksanovic O."/>
            <person name="Mourched A.-S."/>
            <person name="Charusanti P."/>
            <person name="Shaw S."/>
            <person name="Blin K."/>
            <person name="Weber T."/>
        </authorList>
    </citation>
    <scope>NUCLEOTIDE SEQUENCE [LARGE SCALE GENOMIC DNA]</scope>
    <source>
        <strain evidence="2 3">NBC 01752</strain>
    </source>
</reference>
<evidence type="ECO:0000313" key="3">
    <source>
        <dbReference type="Proteomes" id="UP001340816"/>
    </source>
</evidence>
<evidence type="ECO:0000256" key="1">
    <source>
        <dbReference type="SAM" id="MobiDB-lite"/>
    </source>
</evidence>
<dbReference type="EMBL" id="CP109135">
    <property type="protein sequence ID" value="WSD15545.1"/>
    <property type="molecule type" value="Genomic_DNA"/>
</dbReference>
<keyword evidence="3" id="KW-1185">Reference proteome</keyword>
<organism evidence="2 3">
    <name type="scientific">Streptomyces phaeochromogenes</name>
    <dbReference type="NCBI Taxonomy" id="1923"/>
    <lineage>
        <taxon>Bacteria</taxon>
        <taxon>Bacillati</taxon>
        <taxon>Actinomycetota</taxon>
        <taxon>Actinomycetes</taxon>
        <taxon>Kitasatosporales</taxon>
        <taxon>Streptomycetaceae</taxon>
        <taxon>Streptomyces</taxon>
        <taxon>Streptomyces phaeochromogenes group</taxon>
    </lineage>
</organism>
<proteinExistence type="predicted"/>
<dbReference type="PROSITE" id="PS51257">
    <property type="entry name" value="PROKAR_LIPOPROTEIN"/>
    <property type="match status" value="1"/>
</dbReference>
<dbReference type="Proteomes" id="UP001340816">
    <property type="component" value="Chromosome"/>
</dbReference>
<sequence>MRRIVTGLAVLGLALTGCGTEADGGNGDDGKAKPPSSSSPAAGGTSGLTWAYDEILDTESDEQDESKLSDVIATADDDVWVAGTVIATDSENPSPDDGFLLRYDGTRWQRQSMPVALGSTVHEARFDSLGPDGFLLTASQSTLAGPRTVRWDGTRWTALPELPGDGGRLVDMKAFAPDDVWALSGESRIHHWDGTRWSTSTLPATVVSLDGVAPDDLWAVGHRDTGGSGDGGEFTQPAAVHWDGSSWQLTETPAYRFPEPVPPEPSASIDHVLALAADDVRAYGMHDFNHGEVEDEPQEEAVRLRWDGSDWAKAPDAAGDCAGRVPMAVDGTRGLFLDGNRYVGTDGACTKIKRPRLPSEGGVRPTSRQSLWLSAVEVVPGTDRVLGVGHVQVNQSGNPMSKSVIVSLNVTP</sequence>
<evidence type="ECO:0000313" key="2">
    <source>
        <dbReference type="EMBL" id="WSD15545.1"/>
    </source>
</evidence>
<dbReference type="RefSeq" id="WP_326759623.1">
    <property type="nucleotide sequence ID" value="NZ_CP109135.1"/>
</dbReference>
<protein>
    <submittedName>
        <fullName evidence="2">Uncharacterized protein</fullName>
    </submittedName>
</protein>
<name>A0ABZ1HBJ9_STRPH</name>
<feature type="compositionally biased region" description="Low complexity" evidence="1">
    <location>
        <begin position="33"/>
        <end position="43"/>
    </location>
</feature>
<accession>A0ABZ1HBJ9</accession>
<feature type="region of interest" description="Disordered" evidence="1">
    <location>
        <begin position="19"/>
        <end position="47"/>
    </location>
</feature>